<evidence type="ECO:0000313" key="6">
    <source>
        <dbReference type="EMBL" id="KPL70041.1"/>
    </source>
</evidence>
<dbReference type="SMART" id="SM00849">
    <property type="entry name" value="Lactamase_B"/>
    <property type="match status" value="1"/>
</dbReference>
<dbReference type="InterPro" id="IPR001279">
    <property type="entry name" value="Metallo-B-lactamas"/>
</dbReference>
<dbReference type="AlphaFoldDB" id="A0A0P6WVS2"/>
<dbReference type="PANTHER" id="PTHR46233:SF3">
    <property type="entry name" value="HYDROXYACYLGLUTATHIONE HYDROLASE GLOC"/>
    <property type="match status" value="1"/>
</dbReference>
<evidence type="ECO:0000313" key="7">
    <source>
        <dbReference type="Proteomes" id="UP000050417"/>
    </source>
</evidence>
<accession>A0A0P6WVS2</accession>
<dbReference type="InterPro" id="IPR051453">
    <property type="entry name" value="MBL_Glyoxalase_II"/>
</dbReference>
<evidence type="ECO:0000259" key="5">
    <source>
        <dbReference type="SMART" id="SM00849"/>
    </source>
</evidence>
<keyword evidence="2" id="KW-0479">Metal-binding</keyword>
<dbReference type="Pfam" id="PF00753">
    <property type="entry name" value="Lactamase_B"/>
    <property type="match status" value="1"/>
</dbReference>
<gene>
    <name evidence="6" type="ORF">ADN00_18450</name>
</gene>
<dbReference type="SUPFAM" id="SSF56281">
    <property type="entry name" value="Metallo-hydrolase/oxidoreductase"/>
    <property type="match status" value="1"/>
</dbReference>
<dbReference type="OrthoDB" id="9802248at2"/>
<evidence type="ECO:0000256" key="3">
    <source>
        <dbReference type="ARBA" id="ARBA00022801"/>
    </source>
</evidence>
<keyword evidence="3" id="KW-0378">Hydrolase</keyword>
<keyword evidence="4" id="KW-0862">Zinc</keyword>
<dbReference type="Proteomes" id="UP000050417">
    <property type="component" value="Unassembled WGS sequence"/>
</dbReference>
<reference evidence="6 7" key="1">
    <citation type="submission" date="2015-07" db="EMBL/GenBank/DDBJ databases">
        <title>Genome sequence of Ornatilinea apprima DSM 23815.</title>
        <authorList>
            <person name="Hemp J."/>
            <person name="Ward L.M."/>
            <person name="Pace L.A."/>
            <person name="Fischer W.W."/>
        </authorList>
    </citation>
    <scope>NUCLEOTIDE SEQUENCE [LARGE SCALE GENOMIC DNA]</scope>
    <source>
        <strain evidence="6 7">P3M-1</strain>
    </source>
</reference>
<evidence type="ECO:0000256" key="4">
    <source>
        <dbReference type="ARBA" id="ARBA00022833"/>
    </source>
</evidence>
<evidence type="ECO:0000256" key="1">
    <source>
        <dbReference type="ARBA" id="ARBA00001947"/>
    </source>
</evidence>
<organism evidence="6 7">
    <name type="scientific">Ornatilinea apprima</name>
    <dbReference type="NCBI Taxonomy" id="1134406"/>
    <lineage>
        <taxon>Bacteria</taxon>
        <taxon>Bacillati</taxon>
        <taxon>Chloroflexota</taxon>
        <taxon>Anaerolineae</taxon>
        <taxon>Anaerolineales</taxon>
        <taxon>Anaerolineaceae</taxon>
        <taxon>Ornatilinea</taxon>
    </lineage>
</organism>
<dbReference type="RefSeq" id="WP_075064520.1">
    <property type="nucleotide sequence ID" value="NZ_LGCL01000045.1"/>
</dbReference>
<dbReference type="InterPro" id="IPR036866">
    <property type="entry name" value="RibonucZ/Hydroxyglut_hydro"/>
</dbReference>
<dbReference type="PANTHER" id="PTHR46233">
    <property type="entry name" value="HYDROXYACYLGLUTATHIONE HYDROLASE GLOC"/>
    <property type="match status" value="1"/>
</dbReference>
<dbReference type="STRING" id="1134406.ADN00_18450"/>
<dbReference type="GO" id="GO:0046872">
    <property type="term" value="F:metal ion binding"/>
    <property type="evidence" value="ECO:0007669"/>
    <property type="project" value="UniProtKB-KW"/>
</dbReference>
<name>A0A0P6WVS2_9CHLR</name>
<sequence>MPLEIIERTFGPVQNNTYLLADTGQKRAVIIDPTFRPVMLQADLENHGLHLDAIWLTHAHFDHLGGVEALLAENPPPVQVGLHPADLPLWQSDAGAGLFGQPFSMNVEPDLLLTDGQELYVGEYPVKVLHTPGHSPGHVIFYIPSLSTAIVGDLIFRGGVGRTDLPGGDSYTLIKSIQEKILTLPDETVLLPGHGPSTTVELERDSNPYLNGFAF</sequence>
<dbReference type="GO" id="GO:0016787">
    <property type="term" value="F:hydrolase activity"/>
    <property type="evidence" value="ECO:0007669"/>
    <property type="project" value="UniProtKB-KW"/>
</dbReference>
<dbReference type="EMBL" id="LGCL01000045">
    <property type="protein sequence ID" value="KPL70041.1"/>
    <property type="molecule type" value="Genomic_DNA"/>
</dbReference>
<comment type="caution">
    <text evidence="6">The sequence shown here is derived from an EMBL/GenBank/DDBJ whole genome shotgun (WGS) entry which is preliminary data.</text>
</comment>
<feature type="domain" description="Metallo-beta-lactamase" evidence="5">
    <location>
        <begin position="14"/>
        <end position="194"/>
    </location>
</feature>
<evidence type="ECO:0000256" key="2">
    <source>
        <dbReference type="ARBA" id="ARBA00022723"/>
    </source>
</evidence>
<dbReference type="Gene3D" id="3.60.15.10">
    <property type="entry name" value="Ribonuclease Z/Hydroxyacylglutathione hydrolase-like"/>
    <property type="match status" value="1"/>
</dbReference>
<keyword evidence="7" id="KW-1185">Reference proteome</keyword>
<comment type="cofactor">
    <cofactor evidence="1">
        <name>Zn(2+)</name>
        <dbReference type="ChEBI" id="CHEBI:29105"/>
    </cofactor>
</comment>
<protein>
    <recommendedName>
        <fullName evidence="5">Metallo-beta-lactamase domain-containing protein</fullName>
    </recommendedName>
</protein>
<proteinExistence type="predicted"/>